<comment type="caution">
    <text evidence="3">The sequence shown here is derived from an EMBL/GenBank/DDBJ whole genome shotgun (WGS) entry which is preliminary data.</text>
</comment>
<dbReference type="InterPro" id="IPR005079">
    <property type="entry name" value="Peptidase_C45_hydrolase"/>
</dbReference>
<reference evidence="3" key="1">
    <citation type="submission" date="2021-12" db="EMBL/GenBank/DDBJ databases">
        <title>Prjna785345.</title>
        <authorList>
            <person name="Rujirawat T."/>
            <person name="Krajaejun T."/>
        </authorList>
    </citation>
    <scope>NUCLEOTIDE SEQUENCE</scope>
    <source>
        <strain evidence="3">Pi057C3</strain>
    </source>
</reference>
<dbReference type="Pfam" id="PF03417">
    <property type="entry name" value="AAT"/>
    <property type="match status" value="1"/>
</dbReference>
<dbReference type="InterPro" id="IPR047801">
    <property type="entry name" value="Peptidase_C45"/>
</dbReference>
<accession>A0AAD5LX46</accession>
<sequence length="414" mass="46292">MQISVVFVYALALLLRLDARCYAWSSDDVAVLEQFQFEGESHVAFGQAMGARFRDKIVARVQQNLKLQTRLLPFVQTTEAGRAIYDAFLQRHEEVFPQYMKELRGIAEGSGVPFETIFVQNLSEEFDDAVPADFTLGVGRSRLKTLRCSDVVLVGGPDALRVVAHNEDSGAADLNHTAIITAKIGASPRFVAYTYLGDLPTGAFGFNDQGIGFTLNFVQPTETDAGGLGRGFISRDLLLATDAEDAMRRITVPGQASGHNYQLMDLKQGRIWNVEVAARNRYAVQELLAPASPNEVTAFFHANQYQLLEIAQPPYQSSLHRLRRYSELSVPQTVNDALRILGDQHDRQYPVFHDVLSHERGDLSGWTLTTIVFDLANKTAVSYRGNPARHEREFLWDLERLTVASVRDLWQASQ</sequence>
<proteinExistence type="predicted"/>
<gene>
    <name evidence="3" type="ORF">P43SY_001908</name>
</gene>
<feature type="signal peptide" evidence="1">
    <location>
        <begin position="1"/>
        <end position="23"/>
    </location>
</feature>
<dbReference type="Proteomes" id="UP001209570">
    <property type="component" value="Unassembled WGS sequence"/>
</dbReference>
<evidence type="ECO:0000313" key="4">
    <source>
        <dbReference type="Proteomes" id="UP001209570"/>
    </source>
</evidence>
<dbReference type="InterPro" id="IPR047794">
    <property type="entry name" value="C45_proenzyme-like"/>
</dbReference>
<dbReference type="Gene3D" id="1.10.10.2120">
    <property type="match status" value="1"/>
</dbReference>
<dbReference type="EMBL" id="JAKCXM010000306">
    <property type="protein sequence ID" value="KAJ0396201.1"/>
    <property type="molecule type" value="Genomic_DNA"/>
</dbReference>
<organism evidence="3 4">
    <name type="scientific">Pythium insidiosum</name>
    <name type="common">Pythiosis disease agent</name>
    <dbReference type="NCBI Taxonomy" id="114742"/>
    <lineage>
        <taxon>Eukaryota</taxon>
        <taxon>Sar</taxon>
        <taxon>Stramenopiles</taxon>
        <taxon>Oomycota</taxon>
        <taxon>Peronosporomycetes</taxon>
        <taxon>Pythiales</taxon>
        <taxon>Pythiaceae</taxon>
        <taxon>Pythium</taxon>
    </lineage>
</organism>
<feature type="domain" description="Peptidase C45 hydrolase" evidence="2">
    <location>
        <begin position="162"/>
        <end position="388"/>
    </location>
</feature>
<protein>
    <recommendedName>
        <fullName evidence="2">Peptidase C45 hydrolase domain-containing protein</fullName>
    </recommendedName>
</protein>
<dbReference type="AlphaFoldDB" id="A0AAD5LX46"/>
<dbReference type="Gene3D" id="3.60.60.10">
    <property type="entry name" value="Penicillin V Acylase, Chain A"/>
    <property type="match status" value="1"/>
</dbReference>
<evidence type="ECO:0000256" key="1">
    <source>
        <dbReference type="SAM" id="SignalP"/>
    </source>
</evidence>
<evidence type="ECO:0000313" key="3">
    <source>
        <dbReference type="EMBL" id="KAJ0396201.1"/>
    </source>
</evidence>
<name>A0AAD5LX46_PYTIN</name>
<keyword evidence="4" id="KW-1185">Reference proteome</keyword>
<evidence type="ECO:0000259" key="2">
    <source>
        <dbReference type="Pfam" id="PF03417"/>
    </source>
</evidence>
<dbReference type="PANTHER" id="PTHR34180">
    <property type="entry name" value="PEPTIDASE C45"/>
    <property type="match status" value="1"/>
</dbReference>
<dbReference type="NCBIfam" id="NF040521">
    <property type="entry name" value="C45_proenzyme"/>
    <property type="match status" value="1"/>
</dbReference>
<dbReference type="PANTHER" id="PTHR34180:SF1">
    <property type="entry name" value="BETA-ALANYL-DOPAMINE_CARCININE HYDROLASE"/>
    <property type="match status" value="1"/>
</dbReference>
<feature type="chain" id="PRO_5042286308" description="Peptidase C45 hydrolase domain-containing protein" evidence="1">
    <location>
        <begin position="24"/>
        <end position="414"/>
    </location>
</feature>
<keyword evidence="1" id="KW-0732">Signal</keyword>